<dbReference type="Gene3D" id="3.30.710.10">
    <property type="entry name" value="Potassium Channel Kv1.1, Chain A"/>
    <property type="match status" value="1"/>
</dbReference>
<keyword evidence="3" id="KW-1185">Reference proteome</keyword>
<sequence>METTTFDDDGDLELLLQNDDNPTDPSSAKPTPTKKFVVSSKVLCLVSPVWKTMLSGKFLEGTSRQIPLPEDNARALEYMLNLVHFNFDRLKAPTTSDLTHIAIVCDKYDMAGLCRFQANEWKDVFRREGKLYSFDAIFFAWTFGFRSWFESVVKDSITGQTIPRLREYELENFAPPGIAVTMREIATRAHDETFNAIFNTYKRFLGDQSCTIGSAECSAYNLGAFITILDRNSICIDMSLARAVYGTPGPLRPLADVVGGMQISKLPLKPRGETPQRRYGEAEPDEHAQCRSLAGLKDEVKKIMSNIPTALQEHHKVHLRSQAKKVGAE</sequence>
<dbReference type="EMBL" id="ML978128">
    <property type="protein sequence ID" value="KAF2097361.1"/>
    <property type="molecule type" value="Genomic_DNA"/>
</dbReference>
<protein>
    <recommendedName>
        <fullName evidence="4">BTB domain-containing protein</fullName>
    </recommendedName>
</protein>
<evidence type="ECO:0008006" key="4">
    <source>
        <dbReference type="Google" id="ProtNLM"/>
    </source>
</evidence>
<name>A0A9P4M445_9PEZI</name>
<evidence type="ECO:0000256" key="1">
    <source>
        <dbReference type="SAM" id="MobiDB-lite"/>
    </source>
</evidence>
<evidence type="ECO:0000313" key="3">
    <source>
        <dbReference type="Proteomes" id="UP000799772"/>
    </source>
</evidence>
<dbReference type="Proteomes" id="UP000799772">
    <property type="component" value="Unassembled WGS sequence"/>
</dbReference>
<proteinExistence type="predicted"/>
<feature type="region of interest" description="Disordered" evidence="1">
    <location>
        <begin position="268"/>
        <end position="288"/>
    </location>
</feature>
<dbReference type="AlphaFoldDB" id="A0A9P4M445"/>
<evidence type="ECO:0000313" key="2">
    <source>
        <dbReference type="EMBL" id="KAF2097361.1"/>
    </source>
</evidence>
<feature type="compositionally biased region" description="Basic and acidic residues" evidence="1">
    <location>
        <begin position="270"/>
        <end position="288"/>
    </location>
</feature>
<reference evidence="2" key="1">
    <citation type="journal article" date="2020" name="Stud. Mycol.">
        <title>101 Dothideomycetes genomes: a test case for predicting lifestyles and emergence of pathogens.</title>
        <authorList>
            <person name="Haridas S."/>
            <person name="Albert R."/>
            <person name="Binder M."/>
            <person name="Bloem J."/>
            <person name="Labutti K."/>
            <person name="Salamov A."/>
            <person name="Andreopoulos B."/>
            <person name="Baker S."/>
            <person name="Barry K."/>
            <person name="Bills G."/>
            <person name="Bluhm B."/>
            <person name="Cannon C."/>
            <person name="Castanera R."/>
            <person name="Culley D."/>
            <person name="Daum C."/>
            <person name="Ezra D."/>
            <person name="Gonzalez J."/>
            <person name="Henrissat B."/>
            <person name="Kuo A."/>
            <person name="Liang C."/>
            <person name="Lipzen A."/>
            <person name="Lutzoni F."/>
            <person name="Magnuson J."/>
            <person name="Mondo S."/>
            <person name="Nolan M."/>
            <person name="Ohm R."/>
            <person name="Pangilinan J."/>
            <person name="Park H.-J."/>
            <person name="Ramirez L."/>
            <person name="Alfaro M."/>
            <person name="Sun H."/>
            <person name="Tritt A."/>
            <person name="Yoshinaga Y."/>
            <person name="Zwiers L.-H."/>
            <person name="Turgeon B."/>
            <person name="Goodwin S."/>
            <person name="Spatafora J."/>
            <person name="Crous P."/>
            <person name="Grigoriev I."/>
        </authorList>
    </citation>
    <scope>NUCLEOTIDE SEQUENCE</scope>
    <source>
        <strain evidence="2">CBS 133067</strain>
    </source>
</reference>
<accession>A0A9P4M445</accession>
<comment type="caution">
    <text evidence="2">The sequence shown here is derived from an EMBL/GenBank/DDBJ whole genome shotgun (WGS) entry which is preliminary data.</text>
</comment>
<gene>
    <name evidence="2" type="ORF">NA57DRAFT_77618</name>
</gene>
<dbReference type="SUPFAM" id="SSF54695">
    <property type="entry name" value="POZ domain"/>
    <property type="match status" value="1"/>
</dbReference>
<organism evidence="2 3">
    <name type="scientific">Rhizodiscina lignyota</name>
    <dbReference type="NCBI Taxonomy" id="1504668"/>
    <lineage>
        <taxon>Eukaryota</taxon>
        <taxon>Fungi</taxon>
        <taxon>Dikarya</taxon>
        <taxon>Ascomycota</taxon>
        <taxon>Pezizomycotina</taxon>
        <taxon>Dothideomycetes</taxon>
        <taxon>Pleosporomycetidae</taxon>
        <taxon>Aulographales</taxon>
        <taxon>Rhizodiscinaceae</taxon>
        <taxon>Rhizodiscina</taxon>
    </lineage>
</organism>
<dbReference type="OrthoDB" id="3817582at2759"/>
<dbReference type="InterPro" id="IPR011333">
    <property type="entry name" value="SKP1/BTB/POZ_sf"/>
</dbReference>